<evidence type="ECO:0000256" key="1">
    <source>
        <dbReference type="ARBA" id="ARBA00004496"/>
    </source>
</evidence>
<proteinExistence type="inferred from homology"/>
<keyword evidence="7 13" id="KW-0479">Metal-binding</keyword>
<evidence type="ECO:0000256" key="5">
    <source>
        <dbReference type="ARBA" id="ARBA00022490"/>
    </source>
</evidence>
<feature type="binding site" evidence="13">
    <location>
        <position position="144"/>
    </location>
    <ligand>
        <name>Zn(2+)</name>
        <dbReference type="ChEBI" id="CHEBI:29105"/>
    </ligand>
</feature>
<evidence type="ECO:0000256" key="11">
    <source>
        <dbReference type="ARBA" id="ARBA00023125"/>
    </source>
</evidence>
<dbReference type="GO" id="GO:1900705">
    <property type="term" value="P:negative regulation of siderophore biosynthetic process"/>
    <property type="evidence" value="ECO:0007669"/>
    <property type="project" value="TreeGrafter"/>
</dbReference>
<dbReference type="SUPFAM" id="SSF46785">
    <property type="entry name" value="Winged helix' DNA-binding domain"/>
    <property type="match status" value="1"/>
</dbReference>
<evidence type="ECO:0000256" key="3">
    <source>
        <dbReference type="ARBA" id="ARBA00011738"/>
    </source>
</evidence>
<evidence type="ECO:0000256" key="8">
    <source>
        <dbReference type="ARBA" id="ARBA00022833"/>
    </source>
</evidence>
<keyword evidence="11 15" id="KW-0238">DNA-binding</keyword>
<feature type="binding site" evidence="14">
    <location>
        <position position="95"/>
    </location>
    <ligand>
        <name>Fe cation</name>
        <dbReference type="ChEBI" id="CHEBI:24875"/>
    </ligand>
</feature>
<comment type="subcellular location">
    <subcellularLocation>
        <location evidence="1 15">Cytoplasm</location>
    </subcellularLocation>
</comment>
<evidence type="ECO:0000256" key="13">
    <source>
        <dbReference type="PIRSR" id="PIRSR602481-1"/>
    </source>
</evidence>
<comment type="cofactor">
    <cofactor evidence="14">
        <name>Mn(2+)</name>
        <dbReference type="ChEBI" id="CHEBI:29035"/>
    </cofactor>
    <cofactor evidence="14">
        <name>Fe(2+)</name>
        <dbReference type="ChEBI" id="CHEBI:29033"/>
    </cofactor>
    <text evidence="14">Binds 1 Mn(2+) or Fe(2+) ion per subunit.</text>
</comment>
<feature type="binding site" evidence="13">
    <location>
        <position position="104"/>
    </location>
    <ligand>
        <name>Zn(2+)</name>
        <dbReference type="ChEBI" id="CHEBI:29105"/>
    </ligand>
</feature>
<dbReference type="InterPro" id="IPR043135">
    <property type="entry name" value="Fur_C"/>
</dbReference>
<comment type="cofactor">
    <cofactor evidence="13">
        <name>Zn(2+)</name>
        <dbReference type="ChEBI" id="CHEBI:29105"/>
    </cofactor>
    <text evidence="13">Binds 1 zinc ion per subunit.</text>
</comment>
<dbReference type="InterPro" id="IPR036388">
    <property type="entry name" value="WH-like_DNA-bd_sf"/>
</dbReference>
<reference evidence="16 17" key="1">
    <citation type="journal article" date="2019" name="Nat. Med.">
        <title>A library of human gut bacterial isolates paired with longitudinal multiomics data enables mechanistic microbiome research.</title>
        <authorList>
            <person name="Poyet M."/>
            <person name="Groussin M."/>
            <person name="Gibbons S.M."/>
            <person name="Avila-Pacheco J."/>
            <person name="Jiang X."/>
            <person name="Kearney S.M."/>
            <person name="Perrotta A.R."/>
            <person name="Berdy B."/>
            <person name="Zhao S."/>
            <person name="Lieberman T.D."/>
            <person name="Swanson P.K."/>
            <person name="Smith M."/>
            <person name="Roesemann S."/>
            <person name="Alexander J.E."/>
            <person name="Rich S.A."/>
            <person name="Livny J."/>
            <person name="Vlamakis H."/>
            <person name="Clish C."/>
            <person name="Bullock K."/>
            <person name="Deik A."/>
            <person name="Scott J."/>
            <person name="Pierce K.A."/>
            <person name="Xavier R.J."/>
            <person name="Alm E.J."/>
        </authorList>
    </citation>
    <scope>NUCLEOTIDE SEQUENCE [LARGE SCALE GENOMIC DNA]</scope>
    <source>
        <strain evidence="16 17">BIOML-A2</strain>
    </source>
</reference>
<dbReference type="InterPro" id="IPR036390">
    <property type="entry name" value="WH_DNA-bd_sf"/>
</dbReference>
<dbReference type="CDD" id="cd07153">
    <property type="entry name" value="Fur_like"/>
    <property type="match status" value="1"/>
</dbReference>
<evidence type="ECO:0000256" key="4">
    <source>
        <dbReference type="ARBA" id="ARBA00020910"/>
    </source>
</evidence>
<keyword evidence="9 14" id="KW-0408">Iron</keyword>
<organism evidence="16 17">
    <name type="scientific">Parasutterella excrementihominis</name>
    <dbReference type="NCBI Taxonomy" id="487175"/>
    <lineage>
        <taxon>Bacteria</taxon>
        <taxon>Pseudomonadati</taxon>
        <taxon>Pseudomonadota</taxon>
        <taxon>Betaproteobacteria</taxon>
        <taxon>Burkholderiales</taxon>
        <taxon>Sutterellaceae</taxon>
        <taxon>Parasutterella</taxon>
    </lineage>
</organism>
<evidence type="ECO:0000256" key="10">
    <source>
        <dbReference type="ARBA" id="ARBA00023015"/>
    </source>
</evidence>
<feature type="binding site" evidence="14">
    <location>
        <position position="97"/>
    </location>
    <ligand>
        <name>Fe cation</name>
        <dbReference type="ChEBI" id="CHEBI:24875"/>
    </ligand>
</feature>
<sequence>MPDTQQENAKNLKNLGLKATGPRLKILEIFQERAKAGEDRHLSAEEVYKELVNVGEDVGLATVYRVLAQFASAGILTRRNFEHGTAVFELDDGHHHDHLICVMCGKVVEFVDEEVEKRQAEVAAKHGYELVDHSMALYGVCPECRKHKAEQK</sequence>
<dbReference type="Gene3D" id="1.10.10.10">
    <property type="entry name" value="Winged helix-like DNA-binding domain superfamily/Winged helix DNA-binding domain"/>
    <property type="match status" value="1"/>
</dbReference>
<feature type="binding site" evidence="14">
    <location>
        <position position="133"/>
    </location>
    <ligand>
        <name>Fe cation</name>
        <dbReference type="ChEBI" id="CHEBI:24875"/>
    </ligand>
</feature>
<dbReference type="Pfam" id="PF01475">
    <property type="entry name" value="FUR"/>
    <property type="match status" value="1"/>
</dbReference>
<evidence type="ECO:0000313" key="16">
    <source>
        <dbReference type="EMBL" id="MTU42063.1"/>
    </source>
</evidence>
<dbReference type="Gene3D" id="3.30.1490.190">
    <property type="match status" value="1"/>
</dbReference>
<keyword evidence="6 15" id="KW-0678">Repressor</keyword>
<dbReference type="Proteomes" id="UP000462362">
    <property type="component" value="Unassembled WGS sequence"/>
</dbReference>
<dbReference type="FunFam" id="3.30.1490.190:FF:000001">
    <property type="entry name" value="Ferric uptake regulation protein"/>
    <property type="match status" value="1"/>
</dbReference>
<evidence type="ECO:0000256" key="14">
    <source>
        <dbReference type="PIRSR" id="PIRSR602481-2"/>
    </source>
</evidence>
<evidence type="ECO:0000256" key="6">
    <source>
        <dbReference type="ARBA" id="ARBA00022491"/>
    </source>
</evidence>
<feature type="binding site" evidence="13">
    <location>
        <position position="101"/>
    </location>
    <ligand>
        <name>Zn(2+)</name>
        <dbReference type="ChEBI" id="CHEBI:29105"/>
    </ligand>
</feature>
<protein>
    <recommendedName>
        <fullName evidence="4 15">Ferric uptake regulation protein</fullName>
    </recommendedName>
</protein>
<dbReference type="FunFam" id="1.10.10.10:FF:000007">
    <property type="entry name" value="Ferric uptake regulation protein"/>
    <property type="match status" value="1"/>
</dbReference>
<keyword evidence="12 15" id="KW-0804">Transcription</keyword>
<dbReference type="GO" id="GO:0001216">
    <property type="term" value="F:DNA-binding transcription activator activity"/>
    <property type="evidence" value="ECO:0007669"/>
    <property type="project" value="UniProtKB-ARBA"/>
</dbReference>
<dbReference type="GO" id="GO:0008270">
    <property type="term" value="F:zinc ion binding"/>
    <property type="evidence" value="ECO:0007669"/>
    <property type="project" value="TreeGrafter"/>
</dbReference>
<dbReference type="GO" id="GO:0032993">
    <property type="term" value="C:protein-DNA complex"/>
    <property type="evidence" value="ECO:0007669"/>
    <property type="project" value="UniProtKB-ARBA"/>
</dbReference>
<evidence type="ECO:0000256" key="15">
    <source>
        <dbReference type="RuleBase" id="RU364037"/>
    </source>
</evidence>
<dbReference type="GO" id="GO:0005829">
    <property type="term" value="C:cytosol"/>
    <property type="evidence" value="ECO:0007669"/>
    <property type="project" value="TreeGrafter"/>
</dbReference>
<evidence type="ECO:0000256" key="9">
    <source>
        <dbReference type="ARBA" id="ARBA00023004"/>
    </source>
</evidence>
<feature type="binding site" evidence="14">
    <location>
        <position position="116"/>
    </location>
    <ligand>
        <name>Fe cation</name>
        <dbReference type="ChEBI" id="CHEBI:24875"/>
    </ligand>
</feature>
<comment type="subunit">
    <text evidence="3 15">Homodimer.</text>
</comment>
<dbReference type="NCBIfam" id="NF006999">
    <property type="entry name" value="PRK09462.1"/>
    <property type="match status" value="1"/>
</dbReference>
<dbReference type="RefSeq" id="WP_008810744.1">
    <property type="nucleotide sequence ID" value="NZ_CAJUON010000004.1"/>
</dbReference>
<gene>
    <name evidence="15 16" type="primary">fur</name>
    <name evidence="16" type="ORF">GMD42_00135</name>
</gene>
<keyword evidence="5 15" id="KW-0963">Cytoplasm</keyword>
<evidence type="ECO:0000256" key="7">
    <source>
        <dbReference type="ARBA" id="ARBA00022723"/>
    </source>
</evidence>
<dbReference type="InterPro" id="IPR002481">
    <property type="entry name" value="FUR"/>
</dbReference>
<dbReference type="PANTHER" id="PTHR33202:SF2">
    <property type="entry name" value="FERRIC UPTAKE REGULATION PROTEIN"/>
    <property type="match status" value="1"/>
</dbReference>
<keyword evidence="8 13" id="KW-0862">Zinc</keyword>
<dbReference type="GO" id="GO:0000976">
    <property type="term" value="F:transcription cis-regulatory region binding"/>
    <property type="evidence" value="ECO:0007669"/>
    <property type="project" value="TreeGrafter"/>
</dbReference>
<evidence type="ECO:0000313" key="17">
    <source>
        <dbReference type="Proteomes" id="UP000462362"/>
    </source>
</evidence>
<dbReference type="AlphaFoldDB" id="A0A6I3S203"/>
<accession>A0A6I3S203</accession>
<evidence type="ECO:0000256" key="12">
    <source>
        <dbReference type="ARBA" id="ARBA00023163"/>
    </source>
</evidence>
<feature type="binding site" evidence="13">
    <location>
        <position position="141"/>
    </location>
    <ligand>
        <name>Zn(2+)</name>
        <dbReference type="ChEBI" id="CHEBI:29105"/>
    </ligand>
</feature>
<name>A0A6I3S203_9BURK</name>
<dbReference type="EMBL" id="WNCL01000001">
    <property type="protein sequence ID" value="MTU42063.1"/>
    <property type="molecule type" value="Genomic_DNA"/>
</dbReference>
<dbReference type="GO" id="GO:0045892">
    <property type="term" value="P:negative regulation of DNA-templated transcription"/>
    <property type="evidence" value="ECO:0007669"/>
    <property type="project" value="TreeGrafter"/>
</dbReference>
<dbReference type="PANTHER" id="PTHR33202">
    <property type="entry name" value="ZINC UPTAKE REGULATION PROTEIN"/>
    <property type="match status" value="1"/>
</dbReference>
<evidence type="ECO:0000256" key="2">
    <source>
        <dbReference type="ARBA" id="ARBA00007957"/>
    </source>
</evidence>
<comment type="similarity">
    <text evidence="2 15">Belongs to the Fur family.</text>
</comment>
<comment type="caution">
    <text evidence="16">The sequence shown here is derived from an EMBL/GenBank/DDBJ whole genome shotgun (WGS) entry which is preliminary data.</text>
</comment>
<keyword evidence="10 15" id="KW-0805">Transcription regulation</keyword>